<dbReference type="AlphaFoldDB" id="J3P735"/>
<reference evidence="5" key="1">
    <citation type="submission" date="2010-07" db="EMBL/GenBank/DDBJ databases">
        <title>The genome sequence of Gaeumannomyces graminis var. tritici strain R3-111a-1.</title>
        <authorList>
            <consortium name="The Broad Institute Genome Sequencing Platform"/>
            <person name="Ma L.-J."/>
            <person name="Dead R."/>
            <person name="Young S."/>
            <person name="Zeng Q."/>
            <person name="Koehrsen M."/>
            <person name="Alvarado L."/>
            <person name="Berlin A."/>
            <person name="Chapman S.B."/>
            <person name="Chen Z."/>
            <person name="Freedman E."/>
            <person name="Gellesch M."/>
            <person name="Goldberg J."/>
            <person name="Griggs A."/>
            <person name="Gujja S."/>
            <person name="Heilman E.R."/>
            <person name="Heiman D."/>
            <person name="Hepburn T."/>
            <person name="Howarth C."/>
            <person name="Jen D."/>
            <person name="Larson L."/>
            <person name="Mehta T."/>
            <person name="Neiman D."/>
            <person name="Pearson M."/>
            <person name="Roberts A."/>
            <person name="Saif S."/>
            <person name="Shea T."/>
            <person name="Shenoy N."/>
            <person name="Sisk P."/>
            <person name="Stolte C."/>
            <person name="Sykes S."/>
            <person name="Walk T."/>
            <person name="White J."/>
            <person name="Yandava C."/>
            <person name="Haas B."/>
            <person name="Nusbaum C."/>
            <person name="Birren B."/>
        </authorList>
    </citation>
    <scope>NUCLEOTIDE SEQUENCE [LARGE SCALE GENOMIC DNA]</scope>
    <source>
        <strain evidence="5">R3-111a-1</strain>
    </source>
</reference>
<dbReference type="InterPro" id="IPR012341">
    <property type="entry name" value="6hp_glycosidase-like_sf"/>
</dbReference>
<gene>
    <name evidence="4" type="primary">20349790</name>
    <name evidence="3" type="ORF">GGTG_09332</name>
</gene>
<dbReference type="PANTHER" id="PTHR33886">
    <property type="entry name" value="UNSATURATED RHAMNOGALACTURONAN HYDROLASE (EUROFUNG)"/>
    <property type="match status" value="1"/>
</dbReference>
<dbReference type="GeneID" id="20349790"/>
<dbReference type="RefSeq" id="XP_009225440.1">
    <property type="nucleotide sequence ID" value="XM_009227176.1"/>
</dbReference>
<dbReference type="GO" id="GO:0016787">
    <property type="term" value="F:hydrolase activity"/>
    <property type="evidence" value="ECO:0007669"/>
    <property type="project" value="UniProtKB-KW"/>
</dbReference>
<dbReference type="VEuPathDB" id="FungiDB:GGTG_09332"/>
<proteinExistence type="predicted"/>
<dbReference type="HOGENOM" id="CLU_038720_1_0_1"/>
<keyword evidence="1 3" id="KW-0378">Hydrolase</keyword>
<dbReference type="Gene3D" id="1.50.10.10">
    <property type="match status" value="1"/>
</dbReference>
<keyword evidence="5" id="KW-1185">Reference proteome</keyword>
<evidence type="ECO:0000256" key="1">
    <source>
        <dbReference type="ARBA" id="ARBA00022801"/>
    </source>
</evidence>
<organism evidence="3">
    <name type="scientific">Gaeumannomyces tritici (strain R3-111a-1)</name>
    <name type="common">Wheat and barley take-all root rot fungus</name>
    <name type="synonym">Gaeumannomyces graminis var. tritici</name>
    <dbReference type="NCBI Taxonomy" id="644352"/>
    <lineage>
        <taxon>Eukaryota</taxon>
        <taxon>Fungi</taxon>
        <taxon>Dikarya</taxon>
        <taxon>Ascomycota</taxon>
        <taxon>Pezizomycotina</taxon>
        <taxon>Sordariomycetes</taxon>
        <taxon>Sordariomycetidae</taxon>
        <taxon>Magnaporthales</taxon>
        <taxon>Magnaporthaceae</taxon>
        <taxon>Gaeumannomyces</taxon>
    </lineage>
</organism>
<name>J3P735_GAET3</name>
<reference evidence="3" key="3">
    <citation type="submission" date="2010-09" db="EMBL/GenBank/DDBJ databases">
        <title>Annotation of Gaeumannomyces graminis var. tritici R3-111a-1.</title>
        <authorList>
            <consortium name="The Broad Institute Genome Sequencing Platform"/>
            <person name="Ma L.-J."/>
            <person name="Dead R."/>
            <person name="Young S.K."/>
            <person name="Zeng Q."/>
            <person name="Gargeya S."/>
            <person name="Fitzgerald M."/>
            <person name="Haas B."/>
            <person name="Abouelleil A."/>
            <person name="Alvarado L."/>
            <person name="Arachchi H.M."/>
            <person name="Berlin A."/>
            <person name="Brown A."/>
            <person name="Chapman S.B."/>
            <person name="Chen Z."/>
            <person name="Dunbar C."/>
            <person name="Freedman E."/>
            <person name="Gearin G."/>
            <person name="Gellesch M."/>
            <person name="Goldberg J."/>
            <person name="Griggs A."/>
            <person name="Gujja S."/>
            <person name="Heiman D."/>
            <person name="Howarth C."/>
            <person name="Larson L."/>
            <person name="Lui A."/>
            <person name="MacDonald P.J.P."/>
            <person name="Mehta T."/>
            <person name="Montmayeur A."/>
            <person name="Murphy C."/>
            <person name="Neiman D."/>
            <person name="Pearson M."/>
            <person name="Priest M."/>
            <person name="Roberts A."/>
            <person name="Saif S."/>
            <person name="Shea T."/>
            <person name="Shenoy N."/>
            <person name="Sisk P."/>
            <person name="Stolte C."/>
            <person name="Sykes S."/>
            <person name="Yandava C."/>
            <person name="Wortman J."/>
            <person name="Nusbaum C."/>
            <person name="Birren B."/>
        </authorList>
    </citation>
    <scope>NUCLEOTIDE SEQUENCE</scope>
    <source>
        <strain evidence="3">R3-111a-1</strain>
    </source>
</reference>
<protein>
    <submittedName>
        <fullName evidence="3">Cell wall glycosyl hydrolase YteR</fullName>
    </submittedName>
</protein>
<accession>J3P735</accession>
<dbReference type="eggNOG" id="ENOG502QV67">
    <property type="taxonomic scope" value="Eukaryota"/>
</dbReference>
<reference evidence="3" key="2">
    <citation type="submission" date="2010-07" db="EMBL/GenBank/DDBJ databases">
        <authorList>
            <consortium name="The Broad Institute Genome Sequencing Platform"/>
            <consortium name="Broad Institute Genome Sequencing Center for Infectious Disease"/>
            <person name="Ma L.-J."/>
            <person name="Dead R."/>
            <person name="Young S."/>
            <person name="Zeng Q."/>
            <person name="Koehrsen M."/>
            <person name="Alvarado L."/>
            <person name="Berlin A."/>
            <person name="Chapman S.B."/>
            <person name="Chen Z."/>
            <person name="Freedman E."/>
            <person name="Gellesch M."/>
            <person name="Goldberg J."/>
            <person name="Griggs A."/>
            <person name="Gujja S."/>
            <person name="Heilman E.R."/>
            <person name="Heiman D."/>
            <person name="Hepburn T."/>
            <person name="Howarth C."/>
            <person name="Jen D."/>
            <person name="Larson L."/>
            <person name="Mehta T."/>
            <person name="Neiman D."/>
            <person name="Pearson M."/>
            <person name="Roberts A."/>
            <person name="Saif S."/>
            <person name="Shea T."/>
            <person name="Shenoy N."/>
            <person name="Sisk P."/>
            <person name="Stolte C."/>
            <person name="Sykes S."/>
            <person name="Walk T."/>
            <person name="White J."/>
            <person name="Yandava C."/>
            <person name="Haas B."/>
            <person name="Nusbaum C."/>
            <person name="Birren B."/>
        </authorList>
    </citation>
    <scope>NUCLEOTIDE SEQUENCE</scope>
    <source>
        <strain evidence="3">R3-111a-1</strain>
    </source>
</reference>
<evidence type="ECO:0000313" key="4">
    <source>
        <dbReference type="EnsemblFungi" id="EJT72466"/>
    </source>
</evidence>
<dbReference type="GO" id="GO:0005975">
    <property type="term" value="P:carbohydrate metabolic process"/>
    <property type="evidence" value="ECO:0007669"/>
    <property type="project" value="InterPro"/>
</dbReference>
<dbReference type="InterPro" id="IPR010905">
    <property type="entry name" value="Glyco_hydro_88"/>
</dbReference>
<dbReference type="STRING" id="644352.J3P735"/>
<reference evidence="4" key="5">
    <citation type="submission" date="2018-04" db="UniProtKB">
        <authorList>
            <consortium name="EnsemblFungi"/>
        </authorList>
    </citation>
    <scope>IDENTIFICATION</scope>
    <source>
        <strain evidence="4">R3-111a-1</strain>
    </source>
</reference>
<dbReference type="Proteomes" id="UP000006039">
    <property type="component" value="Unassembled WGS sequence"/>
</dbReference>
<evidence type="ECO:0000256" key="2">
    <source>
        <dbReference type="SAM" id="SignalP"/>
    </source>
</evidence>
<feature type="chain" id="PRO_5015095029" evidence="2">
    <location>
        <begin position="21"/>
        <end position="403"/>
    </location>
</feature>
<sequence length="403" mass="45789">MKSIILSGLVATAGLASAAAVRTTREEKCSPKPIKAAYAARMASSWILNNYESQRDGWYGRAALYTGYEAVIERTGNETLRDWYRSRIDGLVVRPDGTIPDWRPEHYSMDDYRIGHNVLHWYDRTGEEKYKTAAATIRAMLEHHPRTPTGGFWHRDGVYPNQMWLDGIYMADTFYARYTKTFQPNNQTAWDDIILQYDKIEAITRVSETNLMVHGYDESKKAVWADPVTGAAPIVWNRAVGWYFWSLVELLDTLPRSHPAWDRMLKNLVTLADGLKRAQDAKSGGWWLVMNEPYPGREGNYFESSAAAMFTYGWLAGLKRGWLAEKDYLAPATKAYAHLINDFVIENTNGTLTWDGTVQVGSLGSNATFEYYVGIPIVQHDTRGVGPFLLAAVEWEERNNIQS</sequence>
<dbReference type="InterPro" id="IPR052043">
    <property type="entry name" value="PolySaccharide_Degr_Enz"/>
</dbReference>
<dbReference type="EMBL" id="GL385399">
    <property type="protein sequence ID" value="EJT72466.1"/>
    <property type="molecule type" value="Genomic_DNA"/>
</dbReference>
<feature type="signal peptide" evidence="2">
    <location>
        <begin position="1"/>
        <end position="20"/>
    </location>
</feature>
<dbReference type="PANTHER" id="PTHR33886:SF9">
    <property type="entry name" value="UNSATURATED RHAMNOGALACTURONAN HYDROLASE (EUROFUNG)"/>
    <property type="match status" value="1"/>
</dbReference>
<dbReference type="InterPro" id="IPR008928">
    <property type="entry name" value="6-hairpin_glycosidase_sf"/>
</dbReference>
<dbReference type="SUPFAM" id="SSF48208">
    <property type="entry name" value="Six-hairpin glycosidases"/>
    <property type="match status" value="1"/>
</dbReference>
<dbReference type="Pfam" id="PF07470">
    <property type="entry name" value="Glyco_hydro_88"/>
    <property type="match status" value="1"/>
</dbReference>
<keyword evidence="2" id="KW-0732">Signal</keyword>
<dbReference type="OrthoDB" id="540611at2759"/>
<evidence type="ECO:0000313" key="5">
    <source>
        <dbReference type="Proteomes" id="UP000006039"/>
    </source>
</evidence>
<evidence type="ECO:0000313" key="3">
    <source>
        <dbReference type="EMBL" id="EJT72466.1"/>
    </source>
</evidence>
<reference evidence="4" key="4">
    <citation type="journal article" date="2015" name="G3 (Bethesda)">
        <title>Genome sequences of three phytopathogenic species of the Magnaporthaceae family of fungi.</title>
        <authorList>
            <person name="Okagaki L.H."/>
            <person name="Nunes C.C."/>
            <person name="Sailsbery J."/>
            <person name="Clay B."/>
            <person name="Brown D."/>
            <person name="John T."/>
            <person name="Oh Y."/>
            <person name="Young N."/>
            <person name="Fitzgerald M."/>
            <person name="Haas B.J."/>
            <person name="Zeng Q."/>
            <person name="Young S."/>
            <person name="Adiconis X."/>
            <person name="Fan L."/>
            <person name="Levin J.Z."/>
            <person name="Mitchell T.K."/>
            <person name="Okubara P.A."/>
            <person name="Farman M.L."/>
            <person name="Kohn L.M."/>
            <person name="Birren B."/>
            <person name="Ma L.-J."/>
            <person name="Dean R.A."/>
        </authorList>
    </citation>
    <scope>NUCLEOTIDE SEQUENCE</scope>
    <source>
        <strain evidence="4">R3-111a-1</strain>
    </source>
</reference>
<dbReference type="EnsemblFungi" id="EJT72466">
    <property type="protein sequence ID" value="EJT72466"/>
    <property type="gene ID" value="GGTG_09332"/>
</dbReference>